<dbReference type="SUPFAM" id="SSF52540">
    <property type="entry name" value="P-loop containing nucleoside triphosphate hydrolases"/>
    <property type="match status" value="1"/>
</dbReference>
<keyword evidence="5" id="KW-0547">Nucleotide-binding</keyword>
<dbReference type="InterPro" id="IPR041228">
    <property type="entry name" value="Dynein_C"/>
</dbReference>
<comment type="subcellular location">
    <subcellularLocation>
        <location evidence="1">Cell projection</location>
        <location evidence="1">Cilium</location>
    </subcellularLocation>
    <subcellularLocation>
        <location evidence="2">Cytoplasm</location>
        <location evidence="2">Cytoskeleton</location>
    </subcellularLocation>
</comment>
<dbReference type="InterPro" id="IPR024317">
    <property type="entry name" value="Dynein_heavy_chain_D4_dom"/>
</dbReference>
<dbReference type="GO" id="GO:0005524">
    <property type="term" value="F:ATP binding"/>
    <property type="evidence" value="ECO:0007669"/>
    <property type="project" value="UniProtKB-KW"/>
</dbReference>
<feature type="domain" description="Dynein heavy chain ATP-binding dynein motor region" evidence="18">
    <location>
        <begin position="662"/>
        <end position="883"/>
    </location>
</feature>
<dbReference type="InterPro" id="IPR043160">
    <property type="entry name" value="Dynein_C_barrel"/>
</dbReference>
<dbReference type="PANTHER" id="PTHR22878:SF70">
    <property type="entry name" value="DYNEIN HEAVY CHAIN 2, AXONEMAL"/>
    <property type="match status" value="1"/>
</dbReference>
<dbReference type="GO" id="GO:0051959">
    <property type="term" value="F:dynein light intermediate chain binding"/>
    <property type="evidence" value="ECO:0007669"/>
    <property type="project" value="InterPro"/>
</dbReference>
<keyword evidence="11" id="KW-0505">Motor protein</keyword>
<dbReference type="InterPro" id="IPR035706">
    <property type="entry name" value="AAA_9"/>
</dbReference>
<reference evidence="21" key="1">
    <citation type="journal article" date="2020" name="bioRxiv">
        <title>Comparative genomics of Chlamydomonas.</title>
        <authorList>
            <person name="Craig R.J."/>
            <person name="Hasan A.R."/>
            <person name="Ness R.W."/>
            <person name="Keightley P.D."/>
        </authorList>
    </citation>
    <scope>NUCLEOTIDE SEQUENCE</scope>
    <source>
        <strain evidence="21">SAG 7.73</strain>
    </source>
</reference>
<evidence type="ECO:0000256" key="6">
    <source>
        <dbReference type="ARBA" id="ARBA00022794"/>
    </source>
</evidence>
<dbReference type="InterPro" id="IPR027417">
    <property type="entry name" value="P-loop_NTPase"/>
</dbReference>
<proteinExistence type="predicted"/>
<evidence type="ECO:0000259" key="19">
    <source>
        <dbReference type="Pfam" id="PF18198"/>
    </source>
</evidence>
<evidence type="ECO:0000256" key="12">
    <source>
        <dbReference type="ARBA" id="ARBA00023212"/>
    </source>
</evidence>
<gene>
    <name evidence="21" type="ORF">HXX76_014298</name>
</gene>
<dbReference type="InterPro" id="IPR004273">
    <property type="entry name" value="Dynein_heavy_D6_P-loop"/>
</dbReference>
<keyword evidence="6" id="KW-0970">Cilium biogenesis/degradation</keyword>
<dbReference type="FunFam" id="3.40.50.300:FF:000362">
    <property type="entry name" value="Dynein, axonemal, heavy chain 6"/>
    <property type="match status" value="1"/>
</dbReference>
<dbReference type="GO" id="GO:0060271">
    <property type="term" value="P:cilium assembly"/>
    <property type="evidence" value="ECO:0007669"/>
    <property type="project" value="UniProtKB-ARBA"/>
</dbReference>
<dbReference type="InterPro" id="IPR026983">
    <property type="entry name" value="DHC"/>
</dbReference>
<dbReference type="Gene3D" id="1.10.8.720">
    <property type="entry name" value="Region D6 of dynein motor"/>
    <property type="match status" value="1"/>
</dbReference>
<evidence type="ECO:0000313" key="21">
    <source>
        <dbReference type="EMBL" id="KAG2424722.1"/>
    </source>
</evidence>
<dbReference type="Gene3D" id="3.40.50.300">
    <property type="entry name" value="P-loop containing nucleotide triphosphate hydrolases"/>
    <property type="match status" value="3"/>
</dbReference>
<evidence type="ECO:0000259" key="17">
    <source>
        <dbReference type="Pfam" id="PF12780"/>
    </source>
</evidence>
<evidence type="ECO:0000313" key="22">
    <source>
        <dbReference type="Proteomes" id="UP000650467"/>
    </source>
</evidence>
<dbReference type="GO" id="GO:0045505">
    <property type="term" value="F:dynein intermediate chain binding"/>
    <property type="evidence" value="ECO:0007669"/>
    <property type="project" value="InterPro"/>
</dbReference>
<feature type="domain" description="Dynein heavy chain coiled coil stalk" evidence="16">
    <location>
        <begin position="323"/>
        <end position="572"/>
    </location>
</feature>
<dbReference type="Gene3D" id="1.20.1270.280">
    <property type="match status" value="1"/>
</dbReference>
<feature type="domain" description="Dynein heavy chain coiled coil stalk" evidence="16">
    <location>
        <begin position="573"/>
        <end position="633"/>
    </location>
</feature>
<feature type="coiled-coil region" evidence="14">
    <location>
        <begin position="548"/>
        <end position="587"/>
    </location>
</feature>
<evidence type="ECO:0000259" key="15">
    <source>
        <dbReference type="Pfam" id="PF03028"/>
    </source>
</evidence>
<feature type="domain" description="Dynein heavy chain C-terminal" evidence="20">
    <location>
        <begin position="1406"/>
        <end position="1705"/>
    </location>
</feature>
<keyword evidence="4" id="KW-0493">Microtubule</keyword>
<dbReference type="FunFam" id="3.40.50.300:FF:000223">
    <property type="entry name" value="Dynein heavy chain 3, axonemal"/>
    <property type="match status" value="1"/>
</dbReference>
<keyword evidence="13" id="KW-0966">Cell projection</keyword>
<keyword evidence="22" id="KW-1185">Reference proteome</keyword>
<keyword evidence="10" id="KW-0969">Cilium</keyword>
<dbReference type="Gene3D" id="1.20.920.20">
    <property type="match status" value="1"/>
</dbReference>
<evidence type="ECO:0000259" key="16">
    <source>
        <dbReference type="Pfam" id="PF12777"/>
    </source>
</evidence>
<dbReference type="GO" id="GO:0005929">
    <property type="term" value="C:cilium"/>
    <property type="evidence" value="ECO:0007669"/>
    <property type="project" value="UniProtKB-SubCell"/>
</dbReference>
<name>A0A835VPT5_CHLIN</name>
<evidence type="ECO:0000256" key="11">
    <source>
        <dbReference type="ARBA" id="ARBA00023175"/>
    </source>
</evidence>
<evidence type="ECO:0000256" key="2">
    <source>
        <dbReference type="ARBA" id="ARBA00004245"/>
    </source>
</evidence>
<feature type="domain" description="Dynein heavy chain AAA lid" evidence="19">
    <location>
        <begin position="1261"/>
        <end position="1399"/>
    </location>
</feature>
<evidence type="ECO:0000256" key="10">
    <source>
        <dbReference type="ARBA" id="ARBA00023069"/>
    </source>
</evidence>
<feature type="domain" description="Dynein heavy chain AAA module D4" evidence="17">
    <location>
        <begin position="72"/>
        <end position="183"/>
    </location>
</feature>
<evidence type="ECO:0000256" key="9">
    <source>
        <dbReference type="ARBA" id="ARBA00023054"/>
    </source>
</evidence>
<keyword evidence="9 14" id="KW-0175">Coiled coil</keyword>
<dbReference type="FunFam" id="1.20.920.20:FF:000006">
    <property type="entry name" value="Dynein, axonemal, heavy chain 6"/>
    <property type="match status" value="1"/>
</dbReference>
<evidence type="ECO:0000256" key="7">
    <source>
        <dbReference type="ARBA" id="ARBA00022840"/>
    </source>
</evidence>
<dbReference type="Gene3D" id="1.10.8.1220">
    <property type="match status" value="1"/>
</dbReference>
<feature type="domain" description="Dynein heavy chain region D6 P-loop" evidence="15">
    <location>
        <begin position="1115"/>
        <end position="1226"/>
    </location>
</feature>
<dbReference type="FunFam" id="1.10.8.720:FF:000001">
    <property type="entry name" value="dynein heavy chain 7, axonemal"/>
    <property type="match status" value="1"/>
</dbReference>
<dbReference type="OrthoDB" id="535379at2759"/>
<dbReference type="Pfam" id="PF12780">
    <property type="entry name" value="AAA_8"/>
    <property type="match status" value="2"/>
</dbReference>
<evidence type="ECO:0000256" key="3">
    <source>
        <dbReference type="ARBA" id="ARBA00022490"/>
    </source>
</evidence>
<evidence type="ECO:0000256" key="4">
    <source>
        <dbReference type="ARBA" id="ARBA00022701"/>
    </source>
</evidence>
<evidence type="ECO:0000256" key="5">
    <source>
        <dbReference type="ARBA" id="ARBA00022741"/>
    </source>
</evidence>
<dbReference type="Gene3D" id="6.10.140.1060">
    <property type="match status" value="1"/>
</dbReference>
<accession>A0A835VPT5</accession>
<evidence type="ECO:0000256" key="13">
    <source>
        <dbReference type="ARBA" id="ARBA00023273"/>
    </source>
</evidence>
<keyword evidence="8" id="KW-0243">Dynein</keyword>
<evidence type="ECO:0000256" key="1">
    <source>
        <dbReference type="ARBA" id="ARBA00004138"/>
    </source>
</evidence>
<dbReference type="Pfam" id="PF12781">
    <property type="entry name" value="AAA_9"/>
    <property type="match status" value="1"/>
</dbReference>
<dbReference type="Pfam" id="PF18199">
    <property type="entry name" value="Dynein_C"/>
    <property type="match status" value="1"/>
</dbReference>
<keyword evidence="7" id="KW-0067">ATP-binding</keyword>
<dbReference type="InterPro" id="IPR024743">
    <property type="entry name" value="Dynein_HC_stalk"/>
</dbReference>
<dbReference type="Pfam" id="PF03028">
    <property type="entry name" value="Dynein_heavy"/>
    <property type="match status" value="1"/>
</dbReference>
<protein>
    <recommendedName>
        <fullName evidence="23">Dynein heavy chain</fullName>
    </recommendedName>
</protein>
<evidence type="ECO:0000259" key="20">
    <source>
        <dbReference type="Pfam" id="PF18199"/>
    </source>
</evidence>
<dbReference type="FunFam" id="3.10.490.20:FF:000001">
    <property type="entry name" value="dynein heavy chain 7, axonemal"/>
    <property type="match status" value="1"/>
</dbReference>
<dbReference type="GO" id="GO:0030286">
    <property type="term" value="C:dynein complex"/>
    <property type="evidence" value="ECO:0007669"/>
    <property type="project" value="UniProtKB-KW"/>
</dbReference>
<sequence length="1710" mass="192595">MRLKSNQSRTATGPSSAAAASLPEVLDNFARRHEAKMAAEVGCYRTLMGAIHMQRVVTEYLSDFNATSKKPMNLVLFRFALEHIARICRIITSPGGNALLVGVGGSGRQSLTRLAAFIEEYEVYQIEISKTYCKTEWHEDIKKVLRMAGESNKRVVFLFSDTQIKEEGFVEDISNLLNTYEVAGMDGGRDQLYNFFVQEVRRNMHIVLSFSPVGDSFRERLRKFPSLVNCTTIDWFTKWPTDALHTVAESFLSALDGMEPAVAAQLPGLCVMFHQSVQELTDRFKAEARRHYYVTPTSYLELLLSYKSLLGRRQSEVMTVKRRYEIGLDKLQVTEESVTGMKEELIALQPQLEESTRQTEAAMEVISKESVEADKVKQVVSKEEATASAEAATVKAIKDECEADLAEALPLLEEAIKALNTLKPADITEVKGMKSPPAGVRRVLEAICIMKGVKPARVKDTASGRMVDDYWEASKKMLMEFDFLDSLKKFDKDHIPPEVILKVRPFTQDPKFQPKVIEKQSVACAGLCSWVIALEKYDKVIKEVEPKRQKLREAEAQLEVVMAALRAKQAELKLERAEKLISGLGGEKTRWTAAARALGEQYLRLTGDVLLAAGQIAYLGPFTALYRSSAVGRWVKECQARGVPCNDRFKLEVVLGDAVKIRQWNIWGLPKDDFSTENSIAVDQGRRWPLCIDPQGLANKWIRAMEKDAGLQVIKLSDANYLRTLENAIQFGKPVLLENVMESLDASLEPLLQKQTFKQGGALCIRLGDSTVEYSDAFKFYMTTKLRNPHYTPELCTKVSLLNFMTTPEGLEDQLLGIVVAKERPDLEEEKNKLILVGAENKKKLKEIEDEILRVLSASEGNILEDEEAVNILQSSKVLSDEISEKQKVADVTEAKIDEARAGYKPVAHHSSLLYFCVTDMANIDPMYQYSLRWFVDLFVRAIADSQRSDDLEDRLQLLNSYSTFFLYQNVCRSLFEKDKLLFAFVLASKLQMDEHKMVPEELRFMLTGGVAMGDLPLPNPAPEWVSERMWGEHVTANPEAWRRIYDSLEPHTEQLPEPWHTRLDPFQRIIVLRTLRPDKLIPALTLFVADTLGKRFVEPLPFAIEPSFNDSVATSPLIFVLSPGSDPMASLQMFADDKAIKMESVSLSQGQGPIAQRLVEAGMAEGYWVVLQNCHLAKSFLPTLELMCETQLVEGKVHRNFRLWLTSYPSPIFPISILENGVKMTNEAPKGLRAGLLRTYMSDPISNADFFTGCAKDPEFRSMLFGLAFFHSIVQERRKFGPIGWNIPYEFNENDLRISVRQLRMFLDEYPDIPYDTLSYTAGECNYGGKVTDSHDRHTLMTILATYYTPDIHEPGYRFSTSGTYYPPAYTGYKGYIDYINGLPLIAQPEVFGLHENADITKDLQETNLLLDSLMLTQSREASSGAASFEAVVGEVAAEVLERLPPNFDIEAVERAYPQDYYNSMNTVLAQELGRFNALLTVIRNSLQNLGKAVRGLALMSGELDGVGRALYDGKVPAAWLRRSFPSLKPLGAYVKEVLERVAFFQSWVDDGAPTVFWISGFFFTQAFLTGAKQNFARKCCIPIDHIDFDFEVRDGPGDVAAPPEDGVYCAGLFLEGCRWSSELHELEESEPKVLFTPLPPVWMVPREMSRFSSFPHYLCPMYKTTERRGVLSTTGHSTNFVLDVKLASSKDPAHWTKRGVALITSLND</sequence>
<dbReference type="InterPro" id="IPR041658">
    <property type="entry name" value="AAA_lid_11"/>
</dbReference>
<keyword evidence="3" id="KW-0963">Cytoplasm</keyword>
<keyword evidence="12" id="KW-0206">Cytoskeleton</keyword>
<dbReference type="GO" id="GO:0007018">
    <property type="term" value="P:microtubule-based movement"/>
    <property type="evidence" value="ECO:0007669"/>
    <property type="project" value="InterPro"/>
</dbReference>
<dbReference type="Pfam" id="PF18198">
    <property type="entry name" value="AAA_lid_11"/>
    <property type="match status" value="1"/>
</dbReference>
<evidence type="ECO:0008006" key="23">
    <source>
        <dbReference type="Google" id="ProtNLM"/>
    </source>
</evidence>
<dbReference type="FunFam" id="1.20.1270.280:FF:000001">
    <property type="entry name" value="dynein heavy chain 7, axonemal"/>
    <property type="match status" value="1"/>
</dbReference>
<feature type="domain" description="Dynein heavy chain AAA module D4" evidence="17">
    <location>
        <begin position="184"/>
        <end position="309"/>
    </location>
</feature>
<evidence type="ECO:0000256" key="14">
    <source>
        <dbReference type="SAM" id="Coils"/>
    </source>
</evidence>
<organism evidence="21 22">
    <name type="scientific">Chlamydomonas incerta</name>
    <dbReference type="NCBI Taxonomy" id="51695"/>
    <lineage>
        <taxon>Eukaryota</taxon>
        <taxon>Viridiplantae</taxon>
        <taxon>Chlorophyta</taxon>
        <taxon>core chlorophytes</taxon>
        <taxon>Chlorophyceae</taxon>
        <taxon>CS clade</taxon>
        <taxon>Chlamydomonadales</taxon>
        <taxon>Chlamydomonadaceae</taxon>
        <taxon>Chlamydomonas</taxon>
    </lineage>
</organism>
<dbReference type="EMBL" id="JAEHOC010000062">
    <property type="protein sequence ID" value="KAG2424722.1"/>
    <property type="molecule type" value="Genomic_DNA"/>
</dbReference>
<comment type="caution">
    <text evidence="21">The sequence shown here is derived from an EMBL/GenBank/DDBJ whole genome shotgun (WGS) entry which is preliminary data.</text>
</comment>
<dbReference type="GO" id="GO:0008569">
    <property type="term" value="F:minus-end-directed microtubule motor activity"/>
    <property type="evidence" value="ECO:0007669"/>
    <property type="project" value="InterPro"/>
</dbReference>
<dbReference type="GO" id="GO:0005874">
    <property type="term" value="C:microtubule"/>
    <property type="evidence" value="ECO:0007669"/>
    <property type="project" value="UniProtKB-KW"/>
</dbReference>
<dbReference type="Pfam" id="PF12777">
    <property type="entry name" value="MT"/>
    <property type="match status" value="2"/>
</dbReference>
<dbReference type="Proteomes" id="UP000650467">
    <property type="component" value="Unassembled WGS sequence"/>
</dbReference>
<dbReference type="FunFam" id="1.10.8.1220:FF:000001">
    <property type="entry name" value="Dynein axonemal heavy chain 5"/>
    <property type="match status" value="1"/>
</dbReference>
<dbReference type="InterPro" id="IPR042219">
    <property type="entry name" value="AAA_lid_11_sf"/>
</dbReference>
<dbReference type="Gene3D" id="3.10.490.20">
    <property type="match status" value="1"/>
</dbReference>
<dbReference type="PANTHER" id="PTHR22878">
    <property type="entry name" value="DYNEIN HEAVY CHAIN 6, AXONEMAL-LIKE-RELATED"/>
    <property type="match status" value="1"/>
</dbReference>
<evidence type="ECO:0000256" key="8">
    <source>
        <dbReference type="ARBA" id="ARBA00023017"/>
    </source>
</evidence>
<evidence type="ECO:0000259" key="18">
    <source>
        <dbReference type="Pfam" id="PF12781"/>
    </source>
</evidence>